<evidence type="ECO:0000259" key="6">
    <source>
        <dbReference type="PROSITE" id="PS50886"/>
    </source>
</evidence>
<organism evidence="7 8">
    <name type="scientific">Cordyceps militaris</name>
    <name type="common">Caterpillar fungus</name>
    <name type="synonym">Clavaria militaris</name>
    <dbReference type="NCBI Taxonomy" id="73501"/>
    <lineage>
        <taxon>Eukaryota</taxon>
        <taxon>Fungi</taxon>
        <taxon>Dikarya</taxon>
        <taxon>Ascomycota</taxon>
        <taxon>Pezizomycotina</taxon>
        <taxon>Sordariomycetes</taxon>
        <taxon>Hypocreomycetidae</taxon>
        <taxon>Hypocreales</taxon>
        <taxon>Cordycipitaceae</taxon>
        <taxon>Cordyceps</taxon>
    </lineage>
</organism>
<dbReference type="PANTHER" id="PTHR11586:SF33">
    <property type="entry name" value="AMINOACYL TRNA SYNTHASE COMPLEX-INTERACTING MULTIFUNCTIONAL PROTEIN 1"/>
    <property type="match status" value="1"/>
</dbReference>
<dbReference type="FunFam" id="2.40.50.140:FF:000199">
    <property type="entry name" value="tRNA-aminoacylation cofactor ARC1"/>
    <property type="match status" value="1"/>
</dbReference>
<dbReference type="InterPro" id="IPR010987">
    <property type="entry name" value="Glutathione-S-Trfase_C-like"/>
</dbReference>
<proteinExistence type="predicted"/>
<keyword evidence="2 3" id="KW-0694">RNA-binding</keyword>
<dbReference type="Pfam" id="PF01588">
    <property type="entry name" value="tRNA_bind"/>
    <property type="match status" value="1"/>
</dbReference>
<evidence type="ECO:0000313" key="8">
    <source>
        <dbReference type="Proteomes" id="UP000323067"/>
    </source>
</evidence>
<dbReference type="VEuPathDB" id="FungiDB:A9K55_009047"/>
<dbReference type="InterPro" id="IPR002547">
    <property type="entry name" value="tRNA-bd_dom"/>
</dbReference>
<dbReference type="CDD" id="cd02799">
    <property type="entry name" value="tRNA_bind_EMAP-II_like"/>
    <property type="match status" value="1"/>
</dbReference>
<dbReference type="VEuPathDB" id="FungiDB:CCM_08798"/>
<dbReference type="GO" id="GO:0017102">
    <property type="term" value="C:methionyl glutamyl tRNA synthetase complex"/>
    <property type="evidence" value="ECO:0007669"/>
    <property type="project" value="TreeGrafter"/>
</dbReference>
<dbReference type="InterPro" id="IPR036282">
    <property type="entry name" value="Glutathione-S-Trfase_C_sf"/>
</dbReference>
<dbReference type="InterPro" id="IPR012340">
    <property type="entry name" value="NA-bd_OB-fold"/>
</dbReference>
<feature type="compositionally biased region" description="Pro residues" evidence="4">
    <location>
        <begin position="292"/>
        <end position="303"/>
    </location>
</feature>
<evidence type="ECO:0000259" key="5">
    <source>
        <dbReference type="PROSITE" id="PS50405"/>
    </source>
</evidence>
<evidence type="ECO:0000256" key="2">
    <source>
        <dbReference type="ARBA" id="ARBA00022884"/>
    </source>
</evidence>
<dbReference type="PANTHER" id="PTHR11586">
    <property type="entry name" value="TRNA-AMINOACYLATION COFACTOR ARC1 FAMILY MEMBER"/>
    <property type="match status" value="1"/>
</dbReference>
<dbReference type="Gene3D" id="1.20.1050.130">
    <property type="match status" value="1"/>
</dbReference>
<evidence type="ECO:0000313" key="7">
    <source>
        <dbReference type="EMBL" id="ATY63638.1"/>
    </source>
</evidence>
<feature type="region of interest" description="Disordered" evidence="4">
    <location>
        <begin position="270"/>
        <end position="303"/>
    </location>
</feature>
<dbReference type="OrthoDB" id="19141at2759"/>
<dbReference type="GO" id="GO:0000049">
    <property type="term" value="F:tRNA binding"/>
    <property type="evidence" value="ECO:0007669"/>
    <property type="project" value="UniProtKB-UniRule"/>
</dbReference>
<keyword evidence="1 3" id="KW-0820">tRNA-binding</keyword>
<dbReference type="InterPro" id="IPR051270">
    <property type="entry name" value="Tyrosine-tRNA_ligase_regulator"/>
</dbReference>
<sequence length="496" mass="53340">MSSCTPPRHRPAEKQHPTTRLPHLRLRVIKIVTSFIFLPFRFPFPRNRPVLLPVTTFPRIATAKLFALRSLATPLRSRPSTATTHIRRRHLQSAMAALSAQTFSPAEESEIQKWVAASESIRSGADGNNAGHLDALETHLATRTTVLGSKPSRADVSLYQTLAPVVAAWSPDERSGVHGRPNIVRHLDFVQNAASVFELAVKDKVPVDQDDVRYVKPVVDAKAEKERLKKEKAAAAAAAAGGSGAAAAVAATTTDLVDRTKEKVKELAADAQEAVAPKQQKKEKKEKAPKQAKPPPAAAAPPSPCLIDLRVGHILKAVNHPDADSLYVSTIAMGDAPNDDTTEYEGQVCRTVCSGLNGLIPLAEMQGRKVVVVCNLKPVKMRGVKSCAMVLAASPRIKEGEVDDHKGPVELVAPPADSKAGDRVFFEGWKGEPEGVLNPKKKIWELFQPGFTTTDTLDVVFDAAAVESLGKTDLGRLVTESGGVCTVQTLKGATVR</sequence>
<dbReference type="Pfam" id="PF21972">
    <property type="entry name" value="Arc1p_N_like"/>
    <property type="match status" value="1"/>
</dbReference>
<dbReference type="Gene3D" id="2.40.50.140">
    <property type="entry name" value="Nucleic acid-binding proteins"/>
    <property type="match status" value="1"/>
</dbReference>
<dbReference type="AlphaFoldDB" id="A0A2H4SKK3"/>
<dbReference type="CDD" id="cd10304">
    <property type="entry name" value="GST_C_Arc1p_N_like"/>
    <property type="match status" value="1"/>
</dbReference>
<accession>A0A2H4SKK3</accession>
<dbReference type="SUPFAM" id="SSF50249">
    <property type="entry name" value="Nucleic acid-binding proteins"/>
    <property type="match status" value="1"/>
</dbReference>
<dbReference type="SUPFAM" id="SSF47616">
    <property type="entry name" value="GST C-terminal domain-like"/>
    <property type="match status" value="1"/>
</dbReference>
<dbReference type="InterPro" id="IPR053836">
    <property type="entry name" value="Arc1-like_N"/>
</dbReference>
<evidence type="ECO:0000256" key="1">
    <source>
        <dbReference type="ARBA" id="ARBA00022555"/>
    </source>
</evidence>
<protein>
    <submittedName>
        <fullName evidence="7">Multisynthetase complex auxiliary component p43</fullName>
    </submittedName>
</protein>
<evidence type="ECO:0000256" key="4">
    <source>
        <dbReference type="SAM" id="MobiDB-lite"/>
    </source>
</evidence>
<name>A0A2H4SKK3_CORMI</name>
<dbReference type="PROSITE" id="PS50405">
    <property type="entry name" value="GST_CTER"/>
    <property type="match status" value="1"/>
</dbReference>
<dbReference type="Proteomes" id="UP000323067">
    <property type="component" value="Chromosome vii"/>
</dbReference>
<gene>
    <name evidence="7" type="ORF">A9K55_009047</name>
</gene>
<feature type="domain" description="TRNA-binding" evidence="6">
    <location>
        <begin position="303"/>
        <end position="425"/>
    </location>
</feature>
<evidence type="ECO:0000256" key="3">
    <source>
        <dbReference type="PROSITE-ProRule" id="PRU00209"/>
    </source>
</evidence>
<reference evidence="7 8" key="1">
    <citation type="journal article" date="2017" name="BMC Genomics">
        <title>Chromosome level assembly and secondary metabolite potential of the parasitic fungus Cordyceps militaris.</title>
        <authorList>
            <person name="Kramer G.J."/>
            <person name="Nodwell J.R."/>
        </authorList>
    </citation>
    <scope>NUCLEOTIDE SEQUENCE [LARGE SCALE GENOMIC DNA]</scope>
    <source>
        <strain evidence="7 8">ATCC 34164</strain>
    </source>
</reference>
<dbReference type="PROSITE" id="PS50886">
    <property type="entry name" value="TRBD"/>
    <property type="match status" value="1"/>
</dbReference>
<feature type="domain" description="GST C-terminal" evidence="5">
    <location>
        <begin position="85"/>
        <end position="218"/>
    </location>
</feature>
<dbReference type="EMBL" id="CP023324">
    <property type="protein sequence ID" value="ATY63638.1"/>
    <property type="molecule type" value="Genomic_DNA"/>
</dbReference>